<evidence type="ECO:0000313" key="15">
    <source>
        <dbReference type="EMBL" id="SDJ15448.1"/>
    </source>
</evidence>
<evidence type="ECO:0000256" key="3">
    <source>
        <dbReference type="ARBA" id="ARBA00022475"/>
    </source>
</evidence>
<dbReference type="InterPro" id="IPR003691">
    <property type="entry name" value="FluC"/>
</dbReference>
<protein>
    <recommendedName>
        <fullName evidence="14">Fluoride-specific ion channel FluC</fullName>
    </recommendedName>
</protein>
<dbReference type="OrthoDB" id="9815830at2"/>
<dbReference type="PANTHER" id="PTHR28259:SF16">
    <property type="entry name" value="FLUORIDE-SPECIFIC ION CHANNEL FLUC 2"/>
    <property type="match status" value="1"/>
</dbReference>
<comment type="catalytic activity">
    <reaction evidence="12">
        <text>fluoride(in) = fluoride(out)</text>
        <dbReference type="Rhea" id="RHEA:76159"/>
        <dbReference type="ChEBI" id="CHEBI:17051"/>
    </reaction>
    <physiologicalReaction direction="left-to-right" evidence="12">
        <dbReference type="Rhea" id="RHEA:76160"/>
    </physiologicalReaction>
</comment>
<evidence type="ECO:0000256" key="12">
    <source>
        <dbReference type="ARBA" id="ARBA00035585"/>
    </source>
</evidence>
<evidence type="ECO:0000256" key="8">
    <source>
        <dbReference type="ARBA" id="ARBA00023065"/>
    </source>
</evidence>
<evidence type="ECO:0000256" key="5">
    <source>
        <dbReference type="ARBA" id="ARBA00022723"/>
    </source>
</evidence>
<dbReference type="EMBL" id="FNEV01000002">
    <property type="protein sequence ID" value="SDJ15448.1"/>
    <property type="molecule type" value="Genomic_DNA"/>
</dbReference>
<evidence type="ECO:0000256" key="4">
    <source>
        <dbReference type="ARBA" id="ARBA00022692"/>
    </source>
</evidence>
<accession>A0A1G8REP7</accession>
<keyword evidence="9 14" id="KW-0472">Membrane</keyword>
<dbReference type="RefSeq" id="WP_093192633.1">
    <property type="nucleotide sequence ID" value="NZ_FNEV01000002.1"/>
</dbReference>
<evidence type="ECO:0000256" key="10">
    <source>
        <dbReference type="ARBA" id="ARBA00023303"/>
    </source>
</evidence>
<sequence>MTIFSIFLVGCGGAIGAFLRFYFSKKWNKETLPWGTLTVNLTGSMLLGILVGAAIPEQWMLLAGTGLMGALTTFSTFQVESLNLLRGKERRRYVLYQGASYAGGLTLAFAGLLLGRFLS</sequence>
<keyword evidence="7 14" id="KW-0915">Sodium</keyword>
<keyword evidence="10 14" id="KW-0407">Ion channel</keyword>
<evidence type="ECO:0000256" key="2">
    <source>
        <dbReference type="ARBA" id="ARBA00022448"/>
    </source>
</evidence>
<dbReference type="GO" id="GO:0046872">
    <property type="term" value="F:metal ion binding"/>
    <property type="evidence" value="ECO:0007669"/>
    <property type="project" value="UniProtKB-KW"/>
</dbReference>
<name>A0A1G8REP7_9BACI</name>
<evidence type="ECO:0000256" key="6">
    <source>
        <dbReference type="ARBA" id="ARBA00022989"/>
    </source>
</evidence>
<comment type="similarity">
    <text evidence="11 14">Belongs to the fluoride channel Fluc/FEX (TC 1.A.43) family.</text>
</comment>
<evidence type="ECO:0000256" key="13">
    <source>
        <dbReference type="ARBA" id="ARBA00049940"/>
    </source>
</evidence>
<keyword evidence="2 14" id="KW-0813">Transport</keyword>
<keyword evidence="5 14" id="KW-0479">Metal-binding</keyword>
<organism evidence="15 16">
    <name type="scientific">Salimicrobium halophilum</name>
    <dbReference type="NCBI Taxonomy" id="86666"/>
    <lineage>
        <taxon>Bacteria</taxon>
        <taxon>Bacillati</taxon>
        <taxon>Bacillota</taxon>
        <taxon>Bacilli</taxon>
        <taxon>Bacillales</taxon>
        <taxon>Bacillaceae</taxon>
        <taxon>Salimicrobium</taxon>
    </lineage>
</organism>
<feature type="binding site" evidence="14">
    <location>
        <position position="69"/>
    </location>
    <ligand>
        <name>Na(+)</name>
        <dbReference type="ChEBI" id="CHEBI:29101"/>
        <note>structural</note>
    </ligand>
</feature>
<evidence type="ECO:0000256" key="7">
    <source>
        <dbReference type="ARBA" id="ARBA00023053"/>
    </source>
</evidence>
<dbReference type="STRING" id="86666.SAMN04490247_0988"/>
<feature type="transmembrane region" description="Helical" evidence="14">
    <location>
        <begin position="6"/>
        <end position="23"/>
    </location>
</feature>
<evidence type="ECO:0000313" key="16">
    <source>
        <dbReference type="Proteomes" id="UP000199225"/>
    </source>
</evidence>
<keyword evidence="3 14" id="KW-1003">Cell membrane</keyword>
<keyword evidence="16" id="KW-1185">Reference proteome</keyword>
<dbReference type="GO" id="GO:0062054">
    <property type="term" value="F:fluoride channel activity"/>
    <property type="evidence" value="ECO:0007669"/>
    <property type="project" value="UniProtKB-UniRule"/>
</dbReference>
<evidence type="ECO:0000256" key="14">
    <source>
        <dbReference type="HAMAP-Rule" id="MF_00454"/>
    </source>
</evidence>
<gene>
    <name evidence="14" type="primary">fluC</name>
    <name evidence="14" type="synonym">crcB</name>
    <name evidence="15" type="ORF">SAMN04490247_0988</name>
</gene>
<dbReference type="GO" id="GO:0140114">
    <property type="term" value="P:cellular detoxification of fluoride"/>
    <property type="evidence" value="ECO:0007669"/>
    <property type="project" value="UniProtKB-UniRule"/>
</dbReference>
<dbReference type="PANTHER" id="PTHR28259">
    <property type="entry name" value="FLUORIDE EXPORT PROTEIN 1-RELATED"/>
    <property type="match status" value="1"/>
</dbReference>
<feature type="binding site" evidence="14">
    <location>
        <position position="72"/>
    </location>
    <ligand>
        <name>Na(+)</name>
        <dbReference type="ChEBI" id="CHEBI:29101"/>
        <note>structural</note>
    </ligand>
</feature>
<dbReference type="HAMAP" id="MF_00454">
    <property type="entry name" value="FluC"/>
    <property type="match status" value="1"/>
</dbReference>
<comment type="function">
    <text evidence="13 14">Fluoride-specific ion channel. Important for reducing fluoride concentration in the cell, thus reducing its toxicity.</text>
</comment>
<reference evidence="16" key="1">
    <citation type="submission" date="2016-10" db="EMBL/GenBank/DDBJ databases">
        <authorList>
            <person name="Varghese N."/>
            <person name="Submissions S."/>
        </authorList>
    </citation>
    <scope>NUCLEOTIDE SEQUENCE [LARGE SCALE GENOMIC DNA]</scope>
    <source>
        <strain evidence="16">DSM 4771</strain>
    </source>
</reference>
<dbReference type="AlphaFoldDB" id="A0A1G8REP7"/>
<feature type="transmembrane region" description="Helical" evidence="14">
    <location>
        <begin position="35"/>
        <end position="55"/>
    </location>
</feature>
<keyword evidence="6 14" id="KW-1133">Transmembrane helix</keyword>
<feature type="transmembrane region" description="Helical" evidence="14">
    <location>
        <begin position="94"/>
        <end position="118"/>
    </location>
</feature>
<dbReference type="Proteomes" id="UP000199225">
    <property type="component" value="Unassembled WGS sequence"/>
</dbReference>
<evidence type="ECO:0000256" key="11">
    <source>
        <dbReference type="ARBA" id="ARBA00035120"/>
    </source>
</evidence>
<feature type="transmembrane region" description="Helical" evidence="14">
    <location>
        <begin position="61"/>
        <end position="82"/>
    </location>
</feature>
<keyword evidence="8 14" id="KW-0406">Ion transport</keyword>
<evidence type="ECO:0000256" key="1">
    <source>
        <dbReference type="ARBA" id="ARBA00004651"/>
    </source>
</evidence>
<dbReference type="GO" id="GO:0005886">
    <property type="term" value="C:plasma membrane"/>
    <property type="evidence" value="ECO:0007669"/>
    <property type="project" value="UniProtKB-SubCell"/>
</dbReference>
<comment type="subcellular location">
    <subcellularLocation>
        <location evidence="1 14">Cell membrane</location>
        <topology evidence="1 14">Multi-pass membrane protein</topology>
    </subcellularLocation>
</comment>
<dbReference type="Pfam" id="PF02537">
    <property type="entry name" value="CRCB"/>
    <property type="match status" value="1"/>
</dbReference>
<proteinExistence type="inferred from homology"/>
<evidence type="ECO:0000256" key="9">
    <source>
        <dbReference type="ARBA" id="ARBA00023136"/>
    </source>
</evidence>
<comment type="activity regulation">
    <text evidence="14">Na(+) is not transported, but it plays an essential structural role and its presence is essential for fluoride channel function.</text>
</comment>
<keyword evidence="4 14" id="KW-0812">Transmembrane</keyword>